<dbReference type="Pfam" id="PF13844">
    <property type="entry name" value="Glyco_transf_41"/>
    <property type="match status" value="1"/>
</dbReference>
<dbReference type="InterPro" id="IPR029489">
    <property type="entry name" value="OGT/SEC/SPY_C"/>
</dbReference>
<dbReference type="PROSITE" id="PS50005">
    <property type="entry name" value="TPR"/>
    <property type="match status" value="2"/>
</dbReference>
<evidence type="ECO:0000313" key="13">
    <source>
        <dbReference type="Proteomes" id="UP000248259"/>
    </source>
</evidence>
<keyword evidence="5 12" id="KW-0808">Transferase</keyword>
<sequence length="1729" mass="191409">MDEQRQIDGLIERAWQAFAAGDRQRALSLAEQVCASEPAPPQAAAALGYFLLDDNRLDAAAAVLNPACTGAPHYAPLHWYCGLLALRHGQTRTASEALRRACQLDPMLHEAAFTLAWVLHDLGQLPEALIWARLALTAERTPARLLQTGWLLQSLELYAEASSTYDEAIETLASDAPEQVPLHLHLAQCQDALRQPDAARNTLEDGLASFSDEPALLLELARLTWKLGCRKAAVDIATRLTQRHPDHVAGWHQLGVFQHESGELHAADQAFNEVQQRDMSITDALMRRASLQLDWGRPVDAHWLLEHVLRQQPDSEPAQDLMVRALLDLGRHDEARHLLLRRLRKTPSHSDLWRLLAVVHLRRGRHSRARLALARALRLNPANIEALRTLGWTAHEQDDRPVAVDAALRLLTLRQGESAALIQAAFILAAAGELATASRHAEDAVVAEPANAEAWRALSQVRYQQKRLSEAEDAIDTALELDPARIDSLRQLGWIYVADHRLGHAELAFLRACELAPDNPVILLELAEVRLRAGRFAEGLKTVEALHTVRPEWPSALMLETRLLTESLGACPIPDWRDRVLTRCRQRLDESAPMLVRLLGLGVSEVRTLCALLPWPVWKTACQQALAEAVARYGNAYLTRLAQISAAAFPSEPWFSYASLYAASLDSTLTPEKLAFQARSAFRQLKLEAGLSKHWGAKPSGRSTARLRIAYIASQQHERLLVPVMAGHDPTQVEVFVYSNLHLAGLPAHVHQHPLQPDELADSCSANQVDVVIDAGGLHPFEGQDLLLTLYARRLAPLQIGWLGCWGTSGGLFDVLLSDSAALPLEHQHGYEEAVWWLEGGQWSWSPPEHAPTPHPPPSLSCGRITFGVTARGLRLNPVTLDTFARIVAAVPESRIRFIGLVSDDWPQRREILGFMAVHGVVAERIEFDPPRGYESLLEWLQQIDLVLDSFPGNGGLSTLDVLWMGVPVVSRAGDWAGARQGLSILSALGLDTWVADSADGFITLAVQLASNATALTAHRLALRQRIRSSSLTDGRRLAQQIEARCTSWINKHVETGSSSDPKQWVRELARRRLETWLEKQAQIHFSFPEDVPALSVIIVLYKQAGLSLRTLQALADQRDTDFEVIIVDNASGAETGQLLDRVQGARIIRNSENHGFLLAANQGAALARGRHLLFLNNDAIVQAGALAQTVTRLEQDHSIGALGGRIVLMSGGLQEAGNTLFRDGSALGVGRGEAPWSPAAMASRDTDYCSGVYLAVPTPLWHMLGGFDPDYAPAYYEDSDFCVRVWQAGFRVVYEPRVLVEHLEWGSAGNGEAEQRMRDNRRRFLAKQHNWLAQQPSPRPVPLDGDRWHSPTDNPRKPRILMLENEVPHMARGGGLPRARLVLQALEGWPVTLYPLWRFEDDWEAVYASLPHSTEVMLGPSFGMAGLERFLEQRRDVYDVLWVSRPPNLKALQPLRERRPELFEHMRIIYDSEALFALREIGEAAAKGRPLTPEQAEARLQAELEQAQGTYRSVVVSAIDAAHFRSAGHEVATLSHAISVRRDVPDASLRQGLLFVGALHPDTPNEDGLLWFVEEVLPQLRERLPALPRLRVVGECRSYRVAALAGTHLEVLGAQADLAPHYDQARVFIAPARFAGGVPLKVIEAAAHGIPVVASSLLVEQLAWEHGTDIRGAADSTTFAQEIARLLQDDVAWRLQQQAAWATCQTRYAPEQFMSTVRQLVRNAAAGV</sequence>
<dbReference type="Pfam" id="PF13432">
    <property type="entry name" value="TPR_16"/>
    <property type="match status" value="4"/>
</dbReference>
<dbReference type="Pfam" id="PF13692">
    <property type="entry name" value="Glyco_trans_1_4"/>
    <property type="match status" value="1"/>
</dbReference>
<dbReference type="EC" id="2.4.1.255" evidence="3"/>
<evidence type="ECO:0000256" key="1">
    <source>
        <dbReference type="ARBA" id="ARBA00004922"/>
    </source>
</evidence>
<dbReference type="SMART" id="SM00028">
    <property type="entry name" value="TPR"/>
    <property type="match status" value="11"/>
</dbReference>
<gene>
    <name evidence="12" type="ORF">DNK49_12540</name>
</gene>
<evidence type="ECO:0000256" key="7">
    <source>
        <dbReference type="ARBA" id="ARBA00022803"/>
    </source>
</evidence>
<feature type="repeat" description="TPR" evidence="8">
    <location>
        <begin position="452"/>
        <end position="485"/>
    </location>
</feature>
<comment type="pathway">
    <text evidence="1">Protein modification; protein glycosylation.</text>
</comment>
<evidence type="ECO:0000259" key="10">
    <source>
        <dbReference type="Pfam" id="PF00535"/>
    </source>
</evidence>
<dbReference type="SUPFAM" id="SSF53448">
    <property type="entry name" value="Nucleotide-diphospho-sugar transferases"/>
    <property type="match status" value="1"/>
</dbReference>
<dbReference type="Pfam" id="PF00535">
    <property type="entry name" value="Glycos_transf_2"/>
    <property type="match status" value="1"/>
</dbReference>
<dbReference type="SUPFAM" id="SSF53756">
    <property type="entry name" value="UDP-Glycosyltransferase/glycogen phosphorylase"/>
    <property type="match status" value="2"/>
</dbReference>
<reference evidence="12 13" key="1">
    <citation type="submission" date="2018-06" db="EMBL/GenBank/DDBJ databases">
        <title>Azoarcus communis strain SWub3 genome.</title>
        <authorList>
            <person name="Zorraquino Salvo V."/>
            <person name="Toubiana D."/>
            <person name="Blumwald E."/>
        </authorList>
    </citation>
    <scope>NUCLEOTIDE SEQUENCE [LARGE SCALE GENOMIC DNA]</scope>
    <source>
        <strain evidence="12 13">SWub3</strain>
    </source>
</reference>
<organism evidence="12 13">
    <name type="scientific">Parazoarcus communis SWub3 = DSM 12120</name>
    <dbReference type="NCBI Taxonomy" id="1121029"/>
    <lineage>
        <taxon>Bacteria</taxon>
        <taxon>Pseudomonadati</taxon>
        <taxon>Pseudomonadota</taxon>
        <taxon>Betaproteobacteria</taxon>
        <taxon>Rhodocyclales</taxon>
        <taxon>Zoogloeaceae</taxon>
        <taxon>Parazoarcus</taxon>
    </lineage>
</organism>
<keyword evidence="13" id="KW-1185">Reference proteome</keyword>
<dbReference type="InterPro" id="IPR019734">
    <property type="entry name" value="TPR_rpt"/>
</dbReference>
<feature type="compositionally biased region" description="Basic and acidic residues" evidence="9">
    <location>
        <begin position="1345"/>
        <end position="1356"/>
    </location>
</feature>
<evidence type="ECO:0000256" key="3">
    <source>
        <dbReference type="ARBA" id="ARBA00011970"/>
    </source>
</evidence>
<evidence type="ECO:0000256" key="5">
    <source>
        <dbReference type="ARBA" id="ARBA00022679"/>
    </source>
</evidence>
<dbReference type="Proteomes" id="UP000248259">
    <property type="component" value="Unassembled WGS sequence"/>
</dbReference>
<accession>A0A323UY58</accession>
<keyword evidence="4" id="KW-0328">Glycosyltransferase</keyword>
<keyword evidence="7 8" id="KW-0802">TPR repeat</keyword>
<comment type="caution">
    <text evidence="12">The sequence shown here is derived from an EMBL/GenBank/DDBJ whole genome shotgun (WGS) entry which is preliminary data.</text>
</comment>
<dbReference type="CDD" id="cd04186">
    <property type="entry name" value="GT_2_like_c"/>
    <property type="match status" value="1"/>
</dbReference>
<evidence type="ECO:0000256" key="9">
    <source>
        <dbReference type="SAM" id="MobiDB-lite"/>
    </source>
</evidence>
<evidence type="ECO:0000259" key="11">
    <source>
        <dbReference type="Pfam" id="PF13844"/>
    </source>
</evidence>
<keyword evidence="6" id="KW-0677">Repeat</keyword>
<feature type="domain" description="Glycosyltransferase 2-like" evidence="10">
    <location>
        <begin position="1096"/>
        <end position="1208"/>
    </location>
</feature>
<dbReference type="RefSeq" id="WP_110525040.1">
    <property type="nucleotide sequence ID" value="NZ_QKOE01000008.1"/>
</dbReference>
<dbReference type="OrthoDB" id="9816564at2"/>
<feature type="repeat" description="TPR" evidence="8">
    <location>
        <begin position="350"/>
        <end position="383"/>
    </location>
</feature>
<feature type="domain" description="O-GlcNAc transferase C-terminal" evidence="11">
    <location>
        <begin position="875"/>
        <end position="1041"/>
    </location>
</feature>
<evidence type="ECO:0000256" key="4">
    <source>
        <dbReference type="ARBA" id="ARBA00022676"/>
    </source>
</evidence>
<feature type="region of interest" description="Disordered" evidence="9">
    <location>
        <begin position="1336"/>
        <end position="1356"/>
    </location>
</feature>
<comment type="similarity">
    <text evidence="2">Belongs to the glycosyltransferase 41 family. O-GlcNAc transferase subfamily.</text>
</comment>
<dbReference type="SUPFAM" id="SSF48452">
    <property type="entry name" value="TPR-like"/>
    <property type="match status" value="2"/>
</dbReference>
<dbReference type="InterPro" id="IPR029044">
    <property type="entry name" value="Nucleotide-diphossugar_trans"/>
</dbReference>
<evidence type="ECO:0000256" key="6">
    <source>
        <dbReference type="ARBA" id="ARBA00022737"/>
    </source>
</evidence>
<dbReference type="InterPro" id="IPR051939">
    <property type="entry name" value="Glycosyltr_41/O-GlcNAc_trsf"/>
</dbReference>
<dbReference type="Gene3D" id="3.40.50.11380">
    <property type="match status" value="1"/>
</dbReference>
<dbReference type="InterPro" id="IPR001173">
    <property type="entry name" value="Glyco_trans_2-like"/>
</dbReference>
<dbReference type="Gene3D" id="1.25.40.10">
    <property type="entry name" value="Tetratricopeptide repeat domain"/>
    <property type="match status" value="3"/>
</dbReference>
<proteinExistence type="inferred from homology"/>
<protein>
    <recommendedName>
        <fullName evidence="3">protein O-GlcNAc transferase</fullName>
        <ecNumber evidence="3">2.4.1.255</ecNumber>
    </recommendedName>
</protein>
<dbReference type="PANTHER" id="PTHR44835:SF1">
    <property type="entry name" value="PROTEIN O-GLCNAC TRANSFERASE"/>
    <property type="match status" value="1"/>
</dbReference>
<dbReference type="CDD" id="cd03801">
    <property type="entry name" value="GT4_PimA-like"/>
    <property type="match status" value="1"/>
</dbReference>
<dbReference type="PANTHER" id="PTHR44835">
    <property type="entry name" value="UDP-N-ACETYLGLUCOSAMINE--PEPTIDE N-ACETYLGLUCOSAMINYLTRANSFERASE SPINDLY-RELATED"/>
    <property type="match status" value="1"/>
</dbReference>
<dbReference type="Gene3D" id="3.40.50.2000">
    <property type="entry name" value="Glycogen Phosphorylase B"/>
    <property type="match status" value="2"/>
</dbReference>
<evidence type="ECO:0000313" key="12">
    <source>
        <dbReference type="EMBL" id="PZA16146.1"/>
    </source>
</evidence>
<dbReference type="GO" id="GO:0097363">
    <property type="term" value="F:protein O-acetylglucosaminyltransferase activity"/>
    <property type="evidence" value="ECO:0007669"/>
    <property type="project" value="UniProtKB-EC"/>
</dbReference>
<evidence type="ECO:0000256" key="2">
    <source>
        <dbReference type="ARBA" id="ARBA00005386"/>
    </source>
</evidence>
<dbReference type="Gene3D" id="3.90.550.10">
    <property type="entry name" value="Spore Coat Polysaccharide Biosynthesis Protein SpsA, Chain A"/>
    <property type="match status" value="1"/>
</dbReference>
<evidence type="ECO:0000256" key="8">
    <source>
        <dbReference type="PROSITE-ProRule" id="PRU00339"/>
    </source>
</evidence>
<dbReference type="InterPro" id="IPR011990">
    <property type="entry name" value="TPR-like_helical_dom_sf"/>
</dbReference>
<dbReference type="EMBL" id="QKOE01000008">
    <property type="protein sequence ID" value="PZA16146.1"/>
    <property type="molecule type" value="Genomic_DNA"/>
</dbReference>
<name>A0A323UY58_9RHOO</name>